<dbReference type="PANTHER" id="PTHR10322">
    <property type="entry name" value="DNA POLYMERASE CATALYTIC SUBUNIT"/>
    <property type="match status" value="1"/>
</dbReference>
<proteinExistence type="predicted"/>
<evidence type="ECO:0000259" key="4">
    <source>
        <dbReference type="Pfam" id="PF03104"/>
    </source>
</evidence>
<sequence length="306" mass="34720">TKPISRATGGNLTHISLPKTLPATTTTTTMSGNGNTRKRPAVATPPPHPKQQATMEEEELDEDVFLEETLIQYEEEDSQRRALSDRLSKWNRPPLSQSYLNESQNVVFQQLEIDYIIGDSHKEFLPSSSGPAAIIRIFGVTKEGHSVCCHVHGFEPYFYISCPPGMGPDDISHFHQLLEGRMREANRNSKVPKFVRRIELVHRRSIMYYQQQSSQPFLKIVVALPTMVASCRGILDRGIQIDGLGMKSFMTYESNVLFALRFMIDCNIVGGNWIGVPPGKYKKTARSLSYCQLEFDCLYPRAWKIY</sequence>
<gene>
    <name evidence="6" type="ORF">RD792_001338</name>
</gene>
<evidence type="ECO:0000256" key="3">
    <source>
        <dbReference type="SAM" id="MobiDB-lite"/>
    </source>
</evidence>
<dbReference type="EMBL" id="JAYDYQ010001087">
    <property type="protein sequence ID" value="KAK4490647.1"/>
    <property type="molecule type" value="Genomic_DNA"/>
</dbReference>
<accession>A0ABR0DN49</accession>
<evidence type="ECO:0000256" key="2">
    <source>
        <dbReference type="ARBA" id="ARBA00049244"/>
    </source>
</evidence>
<dbReference type="InterPro" id="IPR056435">
    <property type="entry name" value="DPOD/Z_N"/>
</dbReference>
<evidence type="ECO:0000313" key="7">
    <source>
        <dbReference type="Proteomes" id="UP001291926"/>
    </source>
</evidence>
<comment type="catalytic activity">
    <reaction evidence="2">
        <text>DNA(n) + a 2'-deoxyribonucleoside 5'-triphosphate = DNA(n+1) + diphosphate</text>
        <dbReference type="Rhea" id="RHEA:22508"/>
        <dbReference type="Rhea" id="RHEA-COMP:17339"/>
        <dbReference type="Rhea" id="RHEA-COMP:17340"/>
        <dbReference type="ChEBI" id="CHEBI:33019"/>
        <dbReference type="ChEBI" id="CHEBI:61560"/>
        <dbReference type="ChEBI" id="CHEBI:173112"/>
        <dbReference type="EC" id="2.7.7.7"/>
    </reaction>
</comment>
<organism evidence="6 7">
    <name type="scientific">Penstemon davidsonii</name>
    <dbReference type="NCBI Taxonomy" id="160366"/>
    <lineage>
        <taxon>Eukaryota</taxon>
        <taxon>Viridiplantae</taxon>
        <taxon>Streptophyta</taxon>
        <taxon>Embryophyta</taxon>
        <taxon>Tracheophyta</taxon>
        <taxon>Spermatophyta</taxon>
        <taxon>Magnoliopsida</taxon>
        <taxon>eudicotyledons</taxon>
        <taxon>Gunneridae</taxon>
        <taxon>Pentapetalae</taxon>
        <taxon>asterids</taxon>
        <taxon>lamiids</taxon>
        <taxon>Lamiales</taxon>
        <taxon>Plantaginaceae</taxon>
        <taxon>Cheloneae</taxon>
        <taxon>Penstemon</taxon>
    </lineage>
</organism>
<evidence type="ECO:0000259" key="5">
    <source>
        <dbReference type="Pfam" id="PF24055"/>
    </source>
</evidence>
<dbReference type="SUPFAM" id="SSF53098">
    <property type="entry name" value="Ribonuclease H-like"/>
    <property type="match status" value="1"/>
</dbReference>
<comment type="caution">
    <text evidence="6">The sequence shown here is derived from an EMBL/GenBank/DDBJ whole genome shotgun (WGS) entry which is preliminary data.</text>
</comment>
<dbReference type="Pfam" id="PF24055">
    <property type="entry name" value="POL3_N"/>
    <property type="match status" value="1"/>
</dbReference>
<feature type="domain" description="DNA-directed DNA polymerase family B exonuclease" evidence="4">
    <location>
        <begin position="251"/>
        <end position="302"/>
    </location>
</feature>
<feature type="region of interest" description="Disordered" evidence="3">
    <location>
        <begin position="1"/>
        <end position="59"/>
    </location>
</feature>
<feature type="domain" description="DNA polymerase delta/zeta catalytic subunit N-terminal" evidence="5">
    <location>
        <begin position="153"/>
        <end position="228"/>
    </location>
</feature>
<feature type="non-terminal residue" evidence="6">
    <location>
        <position position="1"/>
    </location>
</feature>
<reference evidence="6 7" key="1">
    <citation type="journal article" date="2023" name="bioRxiv">
        <title>Genome report: Whole genome sequence and annotation of Penstemon davidsonii.</title>
        <authorList>
            <person name="Ostevik K.L."/>
            <person name="Alabady M."/>
            <person name="Zhang M."/>
            <person name="Rausher M.D."/>
        </authorList>
    </citation>
    <scope>NUCLEOTIDE SEQUENCE [LARGE SCALE GENOMIC DNA]</scope>
    <source>
        <strain evidence="6">DNT005</strain>
        <tissue evidence="6">Whole leaf</tissue>
    </source>
</reference>
<dbReference type="InterPro" id="IPR006133">
    <property type="entry name" value="DNA-dir_DNA_pol_B_exonuc"/>
</dbReference>
<dbReference type="Proteomes" id="UP001291926">
    <property type="component" value="Unassembled WGS sequence"/>
</dbReference>
<dbReference type="Gene3D" id="3.30.342.10">
    <property type="entry name" value="DNA Polymerase, chain B, domain 1"/>
    <property type="match status" value="1"/>
</dbReference>
<keyword evidence="7" id="KW-1185">Reference proteome</keyword>
<protein>
    <recommendedName>
        <fullName evidence="1">DNA polymerase delta catalytic subunit</fullName>
    </recommendedName>
</protein>
<evidence type="ECO:0000313" key="6">
    <source>
        <dbReference type="EMBL" id="KAK4490647.1"/>
    </source>
</evidence>
<dbReference type="PANTHER" id="PTHR10322:SF23">
    <property type="entry name" value="DNA POLYMERASE DELTA CATALYTIC SUBUNIT"/>
    <property type="match status" value="1"/>
</dbReference>
<name>A0ABR0DN49_9LAMI</name>
<dbReference type="Pfam" id="PF03104">
    <property type="entry name" value="DNA_pol_B_exo1"/>
    <property type="match status" value="1"/>
</dbReference>
<dbReference type="InterPro" id="IPR012337">
    <property type="entry name" value="RNaseH-like_sf"/>
</dbReference>
<dbReference type="InterPro" id="IPR050240">
    <property type="entry name" value="DNA_pol_type-B"/>
</dbReference>
<evidence type="ECO:0000256" key="1">
    <source>
        <dbReference type="ARBA" id="ARBA00024411"/>
    </source>
</evidence>